<reference evidence="2" key="1">
    <citation type="submission" date="2018-11" db="EMBL/GenBank/DDBJ databases">
        <authorList>
            <consortium name="Pathogen Informatics"/>
        </authorList>
    </citation>
    <scope>NUCLEOTIDE SEQUENCE</scope>
</reference>
<evidence type="ECO:0000313" key="3">
    <source>
        <dbReference type="Proteomes" id="UP000784294"/>
    </source>
</evidence>
<comment type="caution">
    <text evidence="2">The sequence shown here is derived from an EMBL/GenBank/DDBJ whole genome shotgun (WGS) entry which is preliminary data.</text>
</comment>
<feature type="non-terminal residue" evidence="2">
    <location>
        <position position="1"/>
    </location>
</feature>
<organism evidence="2 3">
    <name type="scientific">Protopolystoma xenopodis</name>
    <dbReference type="NCBI Taxonomy" id="117903"/>
    <lineage>
        <taxon>Eukaryota</taxon>
        <taxon>Metazoa</taxon>
        <taxon>Spiralia</taxon>
        <taxon>Lophotrochozoa</taxon>
        <taxon>Platyhelminthes</taxon>
        <taxon>Monogenea</taxon>
        <taxon>Polyopisthocotylea</taxon>
        <taxon>Polystomatidea</taxon>
        <taxon>Polystomatidae</taxon>
        <taxon>Protopolystoma</taxon>
    </lineage>
</organism>
<proteinExistence type="predicted"/>
<dbReference type="EMBL" id="CAAALY010267747">
    <property type="protein sequence ID" value="VEL41070.1"/>
    <property type="molecule type" value="Genomic_DNA"/>
</dbReference>
<accession>A0A3S5FGY3</accession>
<feature type="region of interest" description="Disordered" evidence="1">
    <location>
        <begin position="1"/>
        <end position="69"/>
    </location>
</feature>
<keyword evidence="3" id="KW-1185">Reference proteome</keyword>
<evidence type="ECO:0000256" key="1">
    <source>
        <dbReference type="SAM" id="MobiDB-lite"/>
    </source>
</evidence>
<name>A0A3S5FGY3_9PLAT</name>
<dbReference type="AlphaFoldDB" id="A0A3S5FGY3"/>
<dbReference type="Proteomes" id="UP000784294">
    <property type="component" value="Unassembled WGS sequence"/>
</dbReference>
<gene>
    <name evidence="2" type="ORF">PXEA_LOCUS34510</name>
</gene>
<sequence>LFASGGGTVPFGPINSDSVGRPRRRVGTGISPIPLGPPTHWYSRGGIELADPEVPGPRQEGEGGRDRCKTRRPVRGNICLSGRKRMAYMRVCRWRASAVPDTVCLCVYACGCMWTRGHVPLRVCASLIAGGWRPPGKRLKPTPLGRLKTLLQYEKNTHLVRSPLAGLAKLPDALPALPWRLVQAKSSHCLVHPLHSL</sequence>
<protein>
    <submittedName>
        <fullName evidence="2">Uncharacterized protein</fullName>
    </submittedName>
</protein>
<evidence type="ECO:0000313" key="2">
    <source>
        <dbReference type="EMBL" id="VEL41070.1"/>
    </source>
</evidence>